<feature type="coiled-coil region" evidence="1">
    <location>
        <begin position="39"/>
        <end position="66"/>
    </location>
</feature>
<evidence type="ECO:0000313" key="3">
    <source>
        <dbReference type="EMBL" id="RLN05103.1"/>
    </source>
</evidence>
<dbReference type="Proteomes" id="UP000275267">
    <property type="component" value="Unassembled WGS sequence"/>
</dbReference>
<gene>
    <name evidence="3" type="ORF">C2845_PM13G05960</name>
</gene>
<evidence type="ECO:0000256" key="2">
    <source>
        <dbReference type="SAM" id="MobiDB-lite"/>
    </source>
</evidence>
<keyword evidence="4" id="KW-1185">Reference proteome</keyword>
<accession>A0A3L6RL64</accession>
<feature type="compositionally biased region" description="Basic and acidic residues" evidence="2">
    <location>
        <begin position="79"/>
        <end position="88"/>
    </location>
</feature>
<evidence type="ECO:0000256" key="1">
    <source>
        <dbReference type="SAM" id="Coils"/>
    </source>
</evidence>
<dbReference type="EMBL" id="PQIB02000008">
    <property type="protein sequence ID" value="RLN05103.1"/>
    <property type="molecule type" value="Genomic_DNA"/>
</dbReference>
<comment type="caution">
    <text evidence="3">The sequence shown here is derived from an EMBL/GenBank/DDBJ whole genome shotgun (WGS) entry which is preliminary data.</text>
</comment>
<evidence type="ECO:0000313" key="4">
    <source>
        <dbReference type="Proteomes" id="UP000275267"/>
    </source>
</evidence>
<protein>
    <submittedName>
        <fullName evidence="3">Uncharacterized protein</fullName>
    </submittedName>
</protein>
<name>A0A3L6RL64_PANMI</name>
<sequence length="323" mass="36531">MASNPDIFFSATKADYQEVLFTLLPNPVSSPDRCEISVISVDEATIEGENEEAKRLRRQHNQNRQDRCNNEATLDQAEEDHRNADGRNPRVAPRCMPATPWNLDDDFILECDGQNVFATPSANLATAFKVQRLRKNYSALRAQSSNSRHSTARHQEGDEVNQPDLRTNLGNRDVQPVINHRHHERDEAKWERRCQYDEEYAPINLDDDGTGDLDGFSAFSNRLHGVSWPSTFKPVGIVKFDGNSDPKTWLCTYSIAVRAVNGNNDIMAAYFPVMMSRQALNGLEGFRPGSINSWQELFMAFVNHFQASCPGPKTRWDLGSVTQ</sequence>
<proteinExistence type="predicted"/>
<keyword evidence="1" id="KW-0175">Coiled coil</keyword>
<reference evidence="4" key="1">
    <citation type="journal article" date="2019" name="Nat. Commun.">
        <title>The genome of broomcorn millet.</title>
        <authorList>
            <person name="Zou C."/>
            <person name="Miki D."/>
            <person name="Li D."/>
            <person name="Tang Q."/>
            <person name="Xiao L."/>
            <person name="Rajput S."/>
            <person name="Deng P."/>
            <person name="Jia W."/>
            <person name="Huang R."/>
            <person name="Zhang M."/>
            <person name="Sun Y."/>
            <person name="Hu J."/>
            <person name="Fu X."/>
            <person name="Schnable P.S."/>
            <person name="Li F."/>
            <person name="Zhang H."/>
            <person name="Feng B."/>
            <person name="Zhu X."/>
            <person name="Liu R."/>
            <person name="Schnable J.C."/>
            <person name="Zhu J.-K."/>
            <person name="Zhang H."/>
        </authorList>
    </citation>
    <scope>NUCLEOTIDE SEQUENCE [LARGE SCALE GENOMIC DNA]</scope>
</reference>
<organism evidence="3 4">
    <name type="scientific">Panicum miliaceum</name>
    <name type="common">Proso millet</name>
    <name type="synonym">Broomcorn millet</name>
    <dbReference type="NCBI Taxonomy" id="4540"/>
    <lineage>
        <taxon>Eukaryota</taxon>
        <taxon>Viridiplantae</taxon>
        <taxon>Streptophyta</taxon>
        <taxon>Embryophyta</taxon>
        <taxon>Tracheophyta</taxon>
        <taxon>Spermatophyta</taxon>
        <taxon>Magnoliopsida</taxon>
        <taxon>Liliopsida</taxon>
        <taxon>Poales</taxon>
        <taxon>Poaceae</taxon>
        <taxon>PACMAD clade</taxon>
        <taxon>Panicoideae</taxon>
        <taxon>Panicodae</taxon>
        <taxon>Paniceae</taxon>
        <taxon>Panicinae</taxon>
        <taxon>Panicum</taxon>
        <taxon>Panicum sect. Panicum</taxon>
    </lineage>
</organism>
<feature type="region of interest" description="Disordered" evidence="2">
    <location>
        <begin position="140"/>
        <end position="170"/>
    </location>
</feature>
<feature type="region of interest" description="Disordered" evidence="2">
    <location>
        <begin position="74"/>
        <end position="93"/>
    </location>
</feature>
<dbReference type="AlphaFoldDB" id="A0A3L6RL64"/>